<gene>
    <name evidence="1" type="ORF">QD47_20530</name>
</gene>
<dbReference type="PATRIC" id="fig|159743.3.peg.4563"/>
<proteinExistence type="predicted"/>
<reference evidence="1 2" key="1">
    <citation type="submission" date="2014-11" db="EMBL/GenBank/DDBJ databases">
        <title>Draft Genome Sequences of Paenibacillus polymyxa NRRL B-30509 and Paenibacillus terrae NRRL B-30644, Strains from a Poultry Environment that Produce Tridecaptin A and Paenicidins.</title>
        <authorList>
            <person name="van Belkum M.J."/>
            <person name="Lohans C.T."/>
            <person name="Vederas J.C."/>
        </authorList>
    </citation>
    <scope>NUCLEOTIDE SEQUENCE [LARGE SCALE GENOMIC DNA]</scope>
    <source>
        <strain evidence="1 2">NRRL B-30644</strain>
    </source>
</reference>
<name>A0A0D7WXY9_9BACL</name>
<protein>
    <submittedName>
        <fullName evidence="1">Uncharacterized protein</fullName>
    </submittedName>
</protein>
<keyword evidence="2" id="KW-1185">Reference proteome</keyword>
<organism evidence="1 2">
    <name type="scientific">Paenibacillus terrae</name>
    <dbReference type="NCBI Taxonomy" id="159743"/>
    <lineage>
        <taxon>Bacteria</taxon>
        <taxon>Bacillati</taxon>
        <taxon>Bacillota</taxon>
        <taxon>Bacilli</taxon>
        <taxon>Bacillales</taxon>
        <taxon>Paenibacillaceae</taxon>
        <taxon>Paenibacillus</taxon>
    </lineage>
</organism>
<dbReference type="EMBL" id="JTHP01000048">
    <property type="protein sequence ID" value="KJD43824.1"/>
    <property type="molecule type" value="Genomic_DNA"/>
</dbReference>
<accession>A0A0D7WXY9</accession>
<evidence type="ECO:0000313" key="2">
    <source>
        <dbReference type="Proteomes" id="UP000032534"/>
    </source>
</evidence>
<comment type="caution">
    <text evidence="1">The sequence shown here is derived from an EMBL/GenBank/DDBJ whole genome shotgun (WGS) entry which is preliminary data.</text>
</comment>
<sequence>MKFTYQDFFDDRRFKKTTQKNIETIKPCLVGLWSLFLIGGHFAMEIEGLVKVMISRPHALTK</sequence>
<dbReference type="AlphaFoldDB" id="A0A0D7WXY9"/>
<dbReference type="Proteomes" id="UP000032534">
    <property type="component" value="Unassembled WGS sequence"/>
</dbReference>
<evidence type="ECO:0000313" key="1">
    <source>
        <dbReference type="EMBL" id="KJD43824.1"/>
    </source>
</evidence>